<name>A0A0H4T2Y3_9BACT</name>
<keyword evidence="4 8" id="KW-0689">Ribosomal protein</keyword>
<evidence type="ECO:0000256" key="8">
    <source>
        <dbReference type="HAMAP-Rule" id="MF_01302"/>
    </source>
</evidence>
<dbReference type="NCBIfam" id="NF001109">
    <property type="entry name" value="PRK00136.1"/>
    <property type="match status" value="1"/>
</dbReference>
<comment type="similarity">
    <text evidence="1 8">Belongs to the universal ribosomal protein uS8 family.</text>
</comment>
<dbReference type="GO" id="GO:0003735">
    <property type="term" value="F:structural constituent of ribosome"/>
    <property type="evidence" value="ECO:0007669"/>
    <property type="project" value="InterPro"/>
</dbReference>
<dbReference type="EMBL" id="KT006987">
    <property type="protein sequence ID" value="AKQ01996.1"/>
    <property type="molecule type" value="Genomic_DNA"/>
</dbReference>
<protein>
    <recommendedName>
        <fullName evidence="6 8">Small ribosomal subunit protein uS8</fullName>
    </recommendedName>
</protein>
<comment type="function">
    <text evidence="8">One of the primary rRNA binding proteins, it binds directly to 16S rRNA central domain where it helps coordinate assembly of the platform of the 30S subunit.</text>
</comment>
<dbReference type="InterPro" id="IPR000630">
    <property type="entry name" value="Ribosomal_uS8"/>
</dbReference>
<evidence type="ECO:0000256" key="1">
    <source>
        <dbReference type="ARBA" id="ARBA00006471"/>
    </source>
</evidence>
<dbReference type="Gene3D" id="3.30.1370.30">
    <property type="match status" value="1"/>
</dbReference>
<dbReference type="GO" id="GO:0005840">
    <property type="term" value="C:ribosome"/>
    <property type="evidence" value="ECO:0007669"/>
    <property type="project" value="UniProtKB-KW"/>
</dbReference>
<keyword evidence="2 8" id="KW-0699">rRNA-binding</keyword>
<proteinExistence type="inferred from homology"/>
<dbReference type="SUPFAM" id="SSF56047">
    <property type="entry name" value="Ribosomal protein S8"/>
    <property type="match status" value="1"/>
</dbReference>
<dbReference type="GO" id="GO:0006412">
    <property type="term" value="P:translation"/>
    <property type="evidence" value="ECO:0007669"/>
    <property type="project" value="UniProtKB-UniRule"/>
</dbReference>
<dbReference type="PANTHER" id="PTHR11758">
    <property type="entry name" value="40S RIBOSOMAL PROTEIN S15A"/>
    <property type="match status" value="1"/>
</dbReference>
<evidence type="ECO:0000313" key="9">
    <source>
        <dbReference type="EMBL" id="AKQ01996.1"/>
    </source>
</evidence>
<dbReference type="GO" id="GO:1990904">
    <property type="term" value="C:ribonucleoprotein complex"/>
    <property type="evidence" value="ECO:0007669"/>
    <property type="project" value="UniProtKB-KW"/>
</dbReference>
<sequence length="132" mass="14873">MTMTDPIADMLTRIRNANMRAKESVDVPRSNAKCEVARVLKAEGFIKDYKEIEDNRQGVIRVYLKYGNQKERVIRQLKRESKPGRRLYTGVDDLGKVMGGVGVAIVSTPKGIMSDRECRKAKVGGEIICTVW</sequence>
<dbReference type="FunFam" id="3.30.1490.10:FF:000001">
    <property type="entry name" value="30S ribosomal protein S8"/>
    <property type="match status" value="1"/>
</dbReference>
<dbReference type="Pfam" id="PF00410">
    <property type="entry name" value="Ribosomal_S8"/>
    <property type="match status" value="1"/>
</dbReference>
<dbReference type="Gene3D" id="3.30.1490.10">
    <property type="match status" value="1"/>
</dbReference>
<gene>
    <name evidence="8 9" type="primary">rpsH</name>
</gene>
<evidence type="ECO:0000256" key="4">
    <source>
        <dbReference type="ARBA" id="ARBA00022980"/>
    </source>
</evidence>
<keyword evidence="3 8" id="KW-0694">RNA-binding</keyword>
<evidence type="ECO:0000256" key="2">
    <source>
        <dbReference type="ARBA" id="ARBA00022730"/>
    </source>
</evidence>
<evidence type="ECO:0000256" key="5">
    <source>
        <dbReference type="ARBA" id="ARBA00023274"/>
    </source>
</evidence>
<reference evidence="9" key="1">
    <citation type="journal article" date="2015" name="ISME J.">
        <title>Aquifer environment selects for microbial species cohorts in sediment and groundwater.</title>
        <authorList>
            <person name="Hug L.A."/>
            <person name="Thomas B.C."/>
            <person name="Brown C.T."/>
            <person name="Frischkorn K.R."/>
            <person name="Williams K.H."/>
            <person name="Tringe S.G."/>
            <person name="Banfield J.F."/>
        </authorList>
    </citation>
    <scope>NUCLEOTIDE SEQUENCE</scope>
</reference>
<dbReference type="InterPro" id="IPR035987">
    <property type="entry name" value="Ribosomal_uS8_sf"/>
</dbReference>
<dbReference type="GO" id="GO:0005737">
    <property type="term" value="C:cytoplasm"/>
    <property type="evidence" value="ECO:0007669"/>
    <property type="project" value="UniProtKB-ARBA"/>
</dbReference>
<dbReference type="AlphaFoldDB" id="A0A0H4T2Y3"/>
<dbReference type="FunFam" id="3.30.1370.30:FF:000002">
    <property type="entry name" value="30S ribosomal protein S8"/>
    <property type="match status" value="1"/>
</dbReference>
<evidence type="ECO:0000256" key="6">
    <source>
        <dbReference type="ARBA" id="ARBA00035258"/>
    </source>
</evidence>
<dbReference type="HAMAP" id="MF_01302_B">
    <property type="entry name" value="Ribosomal_uS8_B"/>
    <property type="match status" value="1"/>
</dbReference>
<evidence type="ECO:0000256" key="7">
    <source>
        <dbReference type="ARBA" id="ARBA00046740"/>
    </source>
</evidence>
<organism evidence="9">
    <name type="scientific">uncultured planctomycete Rifle_16ft_4_minimus_3099</name>
    <dbReference type="NCBI Taxonomy" id="1665203"/>
    <lineage>
        <taxon>Bacteria</taxon>
        <taxon>Pseudomonadati</taxon>
        <taxon>Planctomycetota</taxon>
        <taxon>Planctomycetia</taxon>
        <taxon>Planctomycetales</taxon>
        <taxon>environmental samples</taxon>
    </lineage>
</organism>
<comment type="subunit">
    <text evidence="7 8">Part of the 30S ribosomal subunit. Contacts proteins S5 and S12.</text>
</comment>
<keyword evidence="5 8" id="KW-0687">Ribonucleoprotein</keyword>
<dbReference type="GO" id="GO:0019843">
    <property type="term" value="F:rRNA binding"/>
    <property type="evidence" value="ECO:0007669"/>
    <property type="project" value="UniProtKB-UniRule"/>
</dbReference>
<evidence type="ECO:0000256" key="3">
    <source>
        <dbReference type="ARBA" id="ARBA00022884"/>
    </source>
</evidence>
<accession>A0A0H4T2Y3</accession>